<dbReference type="FunCoup" id="A5E0Y8">
    <property type="interactions" value="1040"/>
</dbReference>
<sequence length="726" mass="82646">MAKASKQTKKFQNKHLKHTIEHRKKVQEFNKKAAKRKGKGGKGGKGGEDDTATATATSQDKNGRSKEVFDDVSVDEFLAGDFEIPKEKKRKTLEAKQKGNAKKSSNNNDDDDDDDEEEEEEDSSSEEEDEEDMKQNLENLEKEDPEFFKYLKENDKELLSVNPLDAISDDEDAEEEEEEEEEDGEGEGEVYGDDADGDAIMKGQDEESASGAKIEITTQLVKKWGDQLSKPTTKIIRNIVIAFKAAMNINKGEDYKYAMVDPQAFADLMIIVLKKVPIAIENLVKYKTNVQGVRTVPQKNSQAGQIATILKTHASSYITLLKDITNTESAALILASLYEVFPYYLSHRRLLKQILTAVVDVWASANQVDTQIAAFAFLNNVVREYPKSILETVLKLTYSSFLQHCRRTNIHTIDRLNFCKNSSAELYGIDETIGYQIGFEYVRQLAIHLRNSINATSNAKEGYKTVYNWQFCHSLDFWSRVLSQLCNPEIELKHKSKESPMRQLIYPLVQVTLGTIKLIPTAQFFPLRFYLLRSLIRLSQLTGVYIPLFPLLFEILSSTAITKPPKASTLQMVDFEHNIKVNQAYLGTRVYQDGLTEQFIELTAEFFGLYAKNVAFPELITPAVLGLKRFTKKSKNVKFNKQLGQLIEKLNANAQFITTRRAKVEYGPSNKQEVKTFLSDYEWAKTPLGQYITVQRQLKEERLKMLREAQEEESKALEAKKHEDSE</sequence>
<dbReference type="OMA" id="GCLRYYL"/>
<evidence type="ECO:0000313" key="6">
    <source>
        <dbReference type="EMBL" id="EDK45096.1"/>
    </source>
</evidence>
<evidence type="ECO:0000256" key="4">
    <source>
        <dbReference type="SAM" id="Coils"/>
    </source>
</evidence>
<protein>
    <submittedName>
        <fullName evidence="6">Nucleolar complex protein 2</fullName>
    </submittedName>
</protein>
<proteinExistence type="inferred from homology"/>
<dbReference type="GO" id="GO:0005654">
    <property type="term" value="C:nucleoplasm"/>
    <property type="evidence" value="ECO:0007669"/>
    <property type="project" value="EnsemblFungi"/>
</dbReference>
<dbReference type="GeneID" id="5232425"/>
<dbReference type="eggNOG" id="KOG2256">
    <property type="taxonomic scope" value="Eukaryota"/>
</dbReference>
<dbReference type="PANTHER" id="PTHR12687:SF4">
    <property type="entry name" value="NUCLEOLAR COMPLEX PROTEIN 2 HOMOLOG"/>
    <property type="match status" value="1"/>
</dbReference>
<dbReference type="EMBL" id="CH981527">
    <property type="protein sequence ID" value="EDK45096.1"/>
    <property type="molecule type" value="Genomic_DNA"/>
</dbReference>
<dbReference type="OrthoDB" id="10266662at2759"/>
<keyword evidence="3" id="KW-0539">Nucleus</keyword>
<dbReference type="AlphaFoldDB" id="A5E0Y8"/>
<dbReference type="STRING" id="379508.A5E0Y8"/>
<organism evidence="6 7">
    <name type="scientific">Lodderomyces elongisporus (strain ATCC 11503 / CBS 2605 / JCM 1781 / NBRC 1676 / NRRL YB-4239)</name>
    <name type="common">Yeast</name>
    <name type="synonym">Saccharomyces elongisporus</name>
    <dbReference type="NCBI Taxonomy" id="379508"/>
    <lineage>
        <taxon>Eukaryota</taxon>
        <taxon>Fungi</taxon>
        <taxon>Dikarya</taxon>
        <taxon>Ascomycota</taxon>
        <taxon>Saccharomycotina</taxon>
        <taxon>Pichiomycetes</taxon>
        <taxon>Debaryomycetaceae</taxon>
        <taxon>Candida/Lodderomyces clade</taxon>
        <taxon>Lodderomyces</taxon>
    </lineage>
</organism>
<comment type="similarity">
    <text evidence="2">Belongs to the NOC2 family.</text>
</comment>
<gene>
    <name evidence="6" type="ORF">LELG_03275</name>
</gene>
<reference evidence="6 7" key="1">
    <citation type="journal article" date="2009" name="Nature">
        <title>Evolution of pathogenicity and sexual reproduction in eight Candida genomes.</title>
        <authorList>
            <person name="Butler G."/>
            <person name="Rasmussen M.D."/>
            <person name="Lin M.F."/>
            <person name="Santos M.A."/>
            <person name="Sakthikumar S."/>
            <person name="Munro C.A."/>
            <person name="Rheinbay E."/>
            <person name="Grabherr M."/>
            <person name="Forche A."/>
            <person name="Reedy J.L."/>
            <person name="Agrafioti I."/>
            <person name="Arnaud M.B."/>
            <person name="Bates S."/>
            <person name="Brown A.J."/>
            <person name="Brunke S."/>
            <person name="Costanzo M.C."/>
            <person name="Fitzpatrick D.A."/>
            <person name="de Groot P.W."/>
            <person name="Harris D."/>
            <person name="Hoyer L.L."/>
            <person name="Hube B."/>
            <person name="Klis F.M."/>
            <person name="Kodira C."/>
            <person name="Lennard N."/>
            <person name="Logue M.E."/>
            <person name="Martin R."/>
            <person name="Neiman A.M."/>
            <person name="Nikolaou E."/>
            <person name="Quail M.A."/>
            <person name="Quinn J."/>
            <person name="Santos M.C."/>
            <person name="Schmitzberger F.F."/>
            <person name="Sherlock G."/>
            <person name="Shah P."/>
            <person name="Silverstein K.A."/>
            <person name="Skrzypek M.S."/>
            <person name="Soll D."/>
            <person name="Staggs R."/>
            <person name="Stansfield I."/>
            <person name="Stumpf M.P."/>
            <person name="Sudbery P.E."/>
            <person name="Srikantha T."/>
            <person name="Zeng Q."/>
            <person name="Berman J."/>
            <person name="Berriman M."/>
            <person name="Heitman J."/>
            <person name="Gow N.A."/>
            <person name="Lorenz M.C."/>
            <person name="Birren B.W."/>
            <person name="Kellis M."/>
            <person name="Cuomo C.A."/>
        </authorList>
    </citation>
    <scope>NUCLEOTIDE SEQUENCE [LARGE SCALE GENOMIC DNA]</scope>
    <source>
        <strain evidence="7">ATCC 11503 / BCRC 21390 / CBS 2605 / JCM 1781 / NBRC 1676 / NRRL YB-4239</strain>
    </source>
</reference>
<feature type="compositionally biased region" description="Acidic residues" evidence="5">
    <location>
        <begin position="167"/>
        <end position="197"/>
    </location>
</feature>
<dbReference type="GO" id="GO:0030690">
    <property type="term" value="C:Noc1p-Noc2p complex"/>
    <property type="evidence" value="ECO:0007669"/>
    <property type="project" value="EnsemblFungi"/>
</dbReference>
<dbReference type="PANTHER" id="PTHR12687">
    <property type="entry name" value="NUCLEOLAR COMPLEX 2 AND RAD4-RELATED"/>
    <property type="match status" value="1"/>
</dbReference>
<keyword evidence="4" id="KW-0175">Coiled coil</keyword>
<keyword evidence="7" id="KW-1185">Reference proteome</keyword>
<feature type="coiled-coil region" evidence="4">
    <location>
        <begin position="695"/>
        <end position="723"/>
    </location>
</feature>
<evidence type="ECO:0000256" key="3">
    <source>
        <dbReference type="ARBA" id="ARBA00023242"/>
    </source>
</evidence>
<dbReference type="GO" id="GO:0005730">
    <property type="term" value="C:nucleolus"/>
    <property type="evidence" value="ECO:0007669"/>
    <property type="project" value="EnsemblFungi"/>
</dbReference>
<feature type="region of interest" description="Disordered" evidence="5">
    <location>
        <begin position="1"/>
        <end position="210"/>
    </location>
</feature>
<feature type="compositionally biased region" description="Basic and acidic residues" evidence="5">
    <location>
        <begin position="133"/>
        <end position="158"/>
    </location>
</feature>
<dbReference type="GO" id="GO:0042273">
    <property type="term" value="P:ribosomal large subunit biogenesis"/>
    <property type="evidence" value="ECO:0007669"/>
    <property type="project" value="EnsemblFungi"/>
</dbReference>
<dbReference type="KEGG" id="lel:PVL30_002774"/>
<dbReference type="GO" id="GO:0030691">
    <property type="term" value="C:Noc2p-Noc3p complex"/>
    <property type="evidence" value="ECO:0007669"/>
    <property type="project" value="EnsemblFungi"/>
</dbReference>
<evidence type="ECO:0000313" key="7">
    <source>
        <dbReference type="Proteomes" id="UP000001996"/>
    </source>
</evidence>
<dbReference type="Proteomes" id="UP000001996">
    <property type="component" value="Unassembled WGS sequence"/>
</dbReference>
<dbReference type="InterPro" id="IPR005343">
    <property type="entry name" value="Noc2"/>
</dbReference>
<evidence type="ECO:0000256" key="5">
    <source>
        <dbReference type="SAM" id="MobiDB-lite"/>
    </source>
</evidence>
<comment type="subcellular location">
    <subcellularLocation>
        <location evidence="1">Nucleus</location>
    </subcellularLocation>
</comment>
<accession>A5E0Y8</accession>
<feature type="compositionally biased region" description="Basic residues" evidence="5">
    <location>
        <begin position="32"/>
        <end position="42"/>
    </location>
</feature>
<evidence type="ECO:0000256" key="2">
    <source>
        <dbReference type="ARBA" id="ARBA00005907"/>
    </source>
</evidence>
<feature type="compositionally biased region" description="Acidic residues" evidence="5">
    <location>
        <begin position="108"/>
        <end position="132"/>
    </location>
</feature>
<name>A5E0Y8_LODEL</name>
<evidence type="ECO:0000256" key="1">
    <source>
        <dbReference type="ARBA" id="ARBA00004123"/>
    </source>
</evidence>
<dbReference type="HOGENOM" id="CLU_011272_0_0_1"/>
<feature type="compositionally biased region" description="Basic residues" evidence="5">
    <location>
        <begin position="1"/>
        <end position="25"/>
    </location>
</feature>
<dbReference type="Pfam" id="PF03715">
    <property type="entry name" value="Noc2"/>
    <property type="match status" value="1"/>
</dbReference>
<dbReference type="InParanoid" id="A5E0Y8"/>